<dbReference type="AlphaFoldDB" id="A0A9J6CP72"/>
<dbReference type="OrthoDB" id="3437960at2759"/>
<gene>
    <name evidence="1" type="ORF">PVAND_012690</name>
</gene>
<proteinExistence type="predicted"/>
<name>A0A9J6CP72_POLVA</name>
<dbReference type="EMBL" id="JADBJN010000001">
    <property type="protein sequence ID" value="KAG5683406.1"/>
    <property type="molecule type" value="Genomic_DNA"/>
</dbReference>
<accession>A0A9J6CP72</accession>
<dbReference type="Gene3D" id="2.170.270.10">
    <property type="entry name" value="SET domain"/>
    <property type="match status" value="1"/>
</dbReference>
<organism evidence="1 2">
    <name type="scientific">Polypedilum vanderplanki</name>
    <name type="common">Sleeping chironomid midge</name>
    <dbReference type="NCBI Taxonomy" id="319348"/>
    <lineage>
        <taxon>Eukaryota</taxon>
        <taxon>Metazoa</taxon>
        <taxon>Ecdysozoa</taxon>
        <taxon>Arthropoda</taxon>
        <taxon>Hexapoda</taxon>
        <taxon>Insecta</taxon>
        <taxon>Pterygota</taxon>
        <taxon>Neoptera</taxon>
        <taxon>Endopterygota</taxon>
        <taxon>Diptera</taxon>
        <taxon>Nematocera</taxon>
        <taxon>Chironomoidea</taxon>
        <taxon>Chironomidae</taxon>
        <taxon>Chironominae</taxon>
        <taxon>Polypedilum</taxon>
        <taxon>Polypedilum</taxon>
    </lineage>
</organism>
<protein>
    <submittedName>
        <fullName evidence="1">Uncharacterized protein</fullName>
    </submittedName>
</protein>
<dbReference type="InterPro" id="IPR046341">
    <property type="entry name" value="SET_dom_sf"/>
</dbReference>
<evidence type="ECO:0000313" key="2">
    <source>
        <dbReference type="Proteomes" id="UP001107558"/>
    </source>
</evidence>
<dbReference type="Proteomes" id="UP001107558">
    <property type="component" value="Chromosome 1"/>
</dbReference>
<comment type="caution">
    <text evidence="1">The sequence shown here is derived from an EMBL/GenBank/DDBJ whole genome shotgun (WGS) entry which is preliminary data.</text>
</comment>
<evidence type="ECO:0000313" key="1">
    <source>
        <dbReference type="EMBL" id="KAG5683406.1"/>
    </source>
</evidence>
<keyword evidence="2" id="KW-1185">Reference proteome</keyword>
<sequence length="105" mass="12230">MDHLVLIPQDFNLVVTSEKLPQDIVTVWSNQRIPQGAIFYPFQGTVRIDKLNVFSTISEDDIRHRYGLYDEITNTEGRKVRNCNWIRFLRSTDAYGPQVNIVCTK</sequence>
<reference evidence="1" key="1">
    <citation type="submission" date="2021-03" db="EMBL/GenBank/DDBJ databases">
        <title>Chromosome level genome of the anhydrobiotic midge Polypedilum vanderplanki.</title>
        <authorList>
            <person name="Yoshida Y."/>
            <person name="Kikawada T."/>
            <person name="Gusev O."/>
        </authorList>
    </citation>
    <scope>NUCLEOTIDE SEQUENCE</scope>
    <source>
        <strain evidence="1">NIAS01</strain>
        <tissue evidence="1">Whole body or cell culture</tissue>
    </source>
</reference>